<name>A0A5E6PJK4_PSEFL</name>
<reference evidence="1 2" key="1">
    <citation type="submission" date="2019-09" db="EMBL/GenBank/DDBJ databases">
        <authorList>
            <person name="Chandra G."/>
            <person name="Truman W A."/>
        </authorList>
    </citation>
    <scope>NUCLEOTIDE SEQUENCE [LARGE SCALE GENOMIC DNA]</scope>
    <source>
        <strain evidence="1">PS655</strain>
    </source>
</reference>
<accession>A0A5E6PJK4</accession>
<gene>
    <name evidence="1" type="ORF">PS655_00426</name>
</gene>
<evidence type="ECO:0000313" key="1">
    <source>
        <dbReference type="EMBL" id="VVM43666.1"/>
    </source>
</evidence>
<protein>
    <submittedName>
        <fullName evidence="1">Uncharacterized protein</fullName>
    </submittedName>
</protein>
<dbReference type="AlphaFoldDB" id="A0A5E6PJK4"/>
<dbReference type="Proteomes" id="UP000327167">
    <property type="component" value="Unassembled WGS sequence"/>
</dbReference>
<evidence type="ECO:0000313" key="2">
    <source>
        <dbReference type="Proteomes" id="UP000327167"/>
    </source>
</evidence>
<proteinExistence type="predicted"/>
<organism evidence="1 2">
    <name type="scientific">Pseudomonas fluorescens</name>
    <dbReference type="NCBI Taxonomy" id="294"/>
    <lineage>
        <taxon>Bacteria</taxon>
        <taxon>Pseudomonadati</taxon>
        <taxon>Pseudomonadota</taxon>
        <taxon>Gammaproteobacteria</taxon>
        <taxon>Pseudomonadales</taxon>
        <taxon>Pseudomonadaceae</taxon>
        <taxon>Pseudomonas</taxon>
    </lineage>
</organism>
<sequence>MLLPIIDSSSEAGGIVHTHHPSRIALARGFDRNQLYVSKFLASGIRCLYLGLERAQGVRLMDEQLSRSLKLNTYSQGDHHFGTDRS</sequence>
<dbReference type="EMBL" id="CABVHJ010000001">
    <property type="protein sequence ID" value="VVM43666.1"/>
    <property type="molecule type" value="Genomic_DNA"/>
</dbReference>